<dbReference type="EMBL" id="WWTB01000019">
    <property type="protein sequence ID" value="MZJ86437.1"/>
    <property type="molecule type" value="Genomic_DNA"/>
</dbReference>
<evidence type="ECO:0000256" key="3">
    <source>
        <dbReference type="ARBA" id="ARBA00022691"/>
    </source>
</evidence>
<keyword evidence="6" id="KW-0411">Iron-sulfur</keyword>
<keyword evidence="5" id="KW-0408">Iron</keyword>
<dbReference type="CDD" id="cd01335">
    <property type="entry name" value="Radical_SAM"/>
    <property type="match status" value="1"/>
</dbReference>
<dbReference type="Proteomes" id="UP000481598">
    <property type="component" value="Unassembled WGS sequence"/>
</dbReference>
<dbReference type="AlphaFoldDB" id="A0A6L8RL53"/>
<gene>
    <name evidence="8" type="ORF">GT635_08270</name>
</gene>
<dbReference type="GO" id="GO:0051539">
    <property type="term" value="F:4 iron, 4 sulfur cluster binding"/>
    <property type="evidence" value="ECO:0007669"/>
    <property type="project" value="UniProtKB-KW"/>
</dbReference>
<dbReference type="PANTHER" id="PTHR43787">
    <property type="entry name" value="FEMO COFACTOR BIOSYNTHESIS PROTEIN NIFB-RELATED"/>
    <property type="match status" value="1"/>
</dbReference>
<dbReference type="InterPro" id="IPR013785">
    <property type="entry name" value="Aldolase_TIM"/>
</dbReference>
<dbReference type="Gene3D" id="3.20.20.70">
    <property type="entry name" value="Aldolase class I"/>
    <property type="match status" value="1"/>
</dbReference>
<organism evidence="8 9">
    <name type="scientific">Collinsella aerofaciens</name>
    <dbReference type="NCBI Taxonomy" id="74426"/>
    <lineage>
        <taxon>Bacteria</taxon>
        <taxon>Bacillati</taxon>
        <taxon>Actinomycetota</taxon>
        <taxon>Coriobacteriia</taxon>
        <taxon>Coriobacteriales</taxon>
        <taxon>Coriobacteriaceae</taxon>
        <taxon>Collinsella</taxon>
    </lineage>
</organism>
<dbReference type="PANTHER" id="PTHR43787:SF3">
    <property type="entry name" value="ARYLSULFATASE REGULATORY PROTEIN"/>
    <property type="match status" value="1"/>
</dbReference>
<dbReference type="NCBIfam" id="TIGR04085">
    <property type="entry name" value="rSAM_more_4Fe4S"/>
    <property type="match status" value="1"/>
</dbReference>
<keyword evidence="4" id="KW-0479">Metal-binding</keyword>
<reference evidence="8 9" key="1">
    <citation type="journal article" date="2019" name="Nat. Med.">
        <title>A library of human gut bacterial isolates paired with longitudinal multiomics data enables mechanistic microbiome research.</title>
        <authorList>
            <person name="Poyet M."/>
            <person name="Groussin M."/>
            <person name="Gibbons S.M."/>
            <person name="Avila-Pacheco J."/>
            <person name="Jiang X."/>
            <person name="Kearney S.M."/>
            <person name="Perrotta A.R."/>
            <person name="Berdy B."/>
            <person name="Zhao S."/>
            <person name="Lieberman T.D."/>
            <person name="Swanson P.K."/>
            <person name="Smith M."/>
            <person name="Roesemann S."/>
            <person name="Alexander J.E."/>
            <person name="Rich S.A."/>
            <person name="Livny J."/>
            <person name="Vlamakis H."/>
            <person name="Clish C."/>
            <person name="Bullock K."/>
            <person name="Deik A."/>
            <person name="Scott J."/>
            <person name="Pierce K.A."/>
            <person name="Xavier R.J."/>
            <person name="Alm E.J."/>
        </authorList>
    </citation>
    <scope>NUCLEOTIDE SEQUENCE [LARGE SCALE GENOMIC DNA]</scope>
    <source>
        <strain evidence="8 9">BIOML-A10</strain>
    </source>
</reference>
<evidence type="ECO:0000256" key="6">
    <source>
        <dbReference type="ARBA" id="ARBA00023014"/>
    </source>
</evidence>
<protein>
    <submittedName>
        <fullName evidence="8">SPASM domain-containing protein</fullName>
    </submittedName>
</protein>
<feature type="domain" description="Radical SAM core" evidence="7">
    <location>
        <begin position="20"/>
        <end position="138"/>
    </location>
</feature>
<sequence>MTQLSKFVKDYYPGIASLSVGWYGGEPLLGMKMIERITSDLKDVVGPTCEYSASIVTNGYLLTPDVARRLAACGVTSAQVTIDGSKSDHDSRRILHDGSPTYERILKNVKECADIIDISIRSNVDKTNIEAAQELLDYLELNGLMNKVHFYLAPVDDINQVCANDSHCFTVKEFSYEETEFYKRAIARGFKVQPFGGTNFGICCAVGINSYVVDPVGDLYKCWDDIGMKERRVGTIFEPPMLSKNMIKWMAYEPDDPECQECFAFPMCMGGCPNHALNGEGKRCVSFRYDAEQKMLLSQMMNAAKRGARQNEADA</sequence>
<comment type="cofactor">
    <cofactor evidence="1">
        <name>[4Fe-4S] cluster</name>
        <dbReference type="ChEBI" id="CHEBI:49883"/>
    </cofactor>
</comment>
<dbReference type="GO" id="GO:0046872">
    <property type="term" value="F:metal ion binding"/>
    <property type="evidence" value="ECO:0007669"/>
    <property type="project" value="UniProtKB-KW"/>
</dbReference>
<dbReference type="GO" id="GO:0003824">
    <property type="term" value="F:catalytic activity"/>
    <property type="evidence" value="ECO:0007669"/>
    <property type="project" value="InterPro"/>
</dbReference>
<keyword evidence="2" id="KW-0004">4Fe-4S</keyword>
<evidence type="ECO:0000313" key="8">
    <source>
        <dbReference type="EMBL" id="MZJ86437.1"/>
    </source>
</evidence>
<dbReference type="InterPro" id="IPR058240">
    <property type="entry name" value="rSAM_sf"/>
</dbReference>
<dbReference type="InterPro" id="IPR023885">
    <property type="entry name" value="4Fe4S-binding_SPASM_dom"/>
</dbReference>
<keyword evidence="3" id="KW-0949">S-adenosyl-L-methionine</keyword>
<evidence type="ECO:0000313" key="9">
    <source>
        <dbReference type="Proteomes" id="UP000481598"/>
    </source>
</evidence>
<dbReference type="RefSeq" id="WP_161156642.1">
    <property type="nucleotide sequence ID" value="NZ_WWSY01000018.1"/>
</dbReference>
<comment type="caution">
    <text evidence="8">The sequence shown here is derived from an EMBL/GenBank/DDBJ whole genome shotgun (WGS) entry which is preliminary data.</text>
</comment>
<dbReference type="SUPFAM" id="SSF102114">
    <property type="entry name" value="Radical SAM enzymes"/>
    <property type="match status" value="1"/>
</dbReference>
<evidence type="ECO:0000256" key="5">
    <source>
        <dbReference type="ARBA" id="ARBA00023004"/>
    </source>
</evidence>
<evidence type="ECO:0000259" key="7">
    <source>
        <dbReference type="Pfam" id="PF04055"/>
    </source>
</evidence>
<name>A0A6L8RL53_9ACTN</name>
<proteinExistence type="predicted"/>
<accession>A0A6L8RL53</accession>
<evidence type="ECO:0000256" key="4">
    <source>
        <dbReference type="ARBA" id="ARBA00022723"/>
    </source>
</evidence>
<dbReference type="Pfam" id="PF04055">
    <property type="entry name" value="Radical_SAM"/>
    <property type="match status" value="1"/>
</dbReference>
<dbReference type="InterPro" id="IPR007197">
    <property type="entry name" value="rSAM"/>
</dbReference>
<evidence type="ECO:0000256" key="1">
    <source>
        <dbReference type="ARBA" id="ARBA00001966"/>
    </source>
</evidence>
<dbReference type="UniPathway" id="UPA00782"/>
<evidence type="ECO:0000256" key="2">
    <source>
        <dbReference type="ARBA" id="ARBA00022485"/>
    </source>
</evidence>